<dbReference type="PROSITE" id="PS50928">
    <property type="entry name" value="ABC_TM1"/>
    <property type="match status" value="1"/>
</dbReference>
<dbReference type="PANTHER" id="PTHR30193">
    <property type="entry name" value="ABC TRANSPORTER PERMEASE PROTEIN"/>
    <property type="match status" value="1"/>
</dbReference>
<dbReference type="InterPro" id="IPR051393">
    <property type="entry name" value="ABC_transporter_permease"/>
</dbReference>
<keyword evidence="2 7" id="KW-0813">Transport</keyword>
<feature type="domain" description="ABC transmembrane type-1" evidence="8">
    <location>
        <begin position="78"/>
        <end position="289"/>
    </location>
</feature>
<sequence length="299" mass="33425">MGYKRSGTKKKKITNARLTFFAFTIIPVILYTVFYVISVINGVKYSFTNWDGMSADYKFIGLKNYSLLFRDKNFWNSVKNTVIYTVLLVAGVIIISLILAISLNSIKRFKTLIKSVYFVPAMIGGVTIALIWDQLFYRVVPVIGKALNIGWLSKSLLMTQKTALPAVVFVQTWQAVAIPTVIFIAGLQQIPEEQYESAMIDGATSFQRFRYITMPYLLPTVTVNLVLTIKQGFTSFDFPFALTGGGPVRSTELVGILIYNDAFKNMRFSLANAEACLLFIVVAIFSLTQLKLTSKGGND</sequence>
<evidence type="ECO:0000256" key="7">
    <source>
        <dbReference type="RuleBase" id="RU363032"/>
    </source>
</evidence>
<keyword evidence="6 7" id="KW-0472">Membrane</keyword>
<evidence type="ECO:0000256" key="6">
    <source>
        <dbReference type="ARBA" id="ARBA00023136"/>
    </source>
</evidence>
<dbReference type="SUPFAM" id="SSF161098">
    <property type="entry name" value="MetI-like"/>
    <property type="match status" value="1"/>
</dbReference>
<evidence type="ECO:0000313" key="9">
    <source>
        <dbReference type="EMBL" id="QOV18482.1"/>
    </source>
</evidence>
<evidence type="ECO:0000259" key="8">
    <source>
        <dbReference type="PROSITE" id="PS50928"/>
    </source>
</evidence>
<dbReference type="InterPro" id="IPR000515">
    <property type="entry name" value="MetI-like"/>
</dbReference>
<feature type="transmembrane region" description="Helical" evidence="7">
    <location>
        <begin position="163"/>
        <end position="187"/>
    </location>
</feature>
<reference evidence="9 10" key="1">
    <citation type="submission" date="2020-10" db="EMBL/GenBank/DDBJ databases">
        <title>Blautia liquoris sp.nov., isolated from the mud in a fermentation cellar used for the production of Chinese strong-flavoured liquor.</title>
        <authorList>
            <person name="Lu L."/>
        </authorList>
    </citation>
    <scope>NUCLEOTIDE SEQUENCE [LARGE SCALE GENOMIC DNA]</scope>
    <source>
        <strain evidence="9 10">LZLJ-3</strain>
    </source>
</reference>
<evidence type="ECO:0000256" key="4">
    <source>
        <dbReference type="ARBA" id="ARBA00022692"/>
    </source>
</evidence>
<dbReference type="EMBL" id="CP063304">
    <property type="protein sequence ID" value="QOV18482.1"/>
    <property type="molecule type" value="Genomic_DNA"/>
</dbReference>
<dbReference type="AlphaFoldDB" id="A0A7M2RGK6"/>
<evidence type="ECO:0000256" key="1">
    <source>
        <dbReference type="ARBA" id="ARBA00004651"/>
    </source>
</evidence>
<gene>
    <name evidence="9" type="ORF">INP51_10710</name>
</gene>
<proteinExistence type="inferred from homology"/>
<organism evidence="9 10">
    <name type="scientific">Blautia liquoris</name>
    <dbReference type="NCBI Taxonomy" id="2779518"/>
    <lineage>
        <taxon>Bacteria</taxon>
        <taxon>Bacillati</taxon>
        <taxon>Bacillota</taxon>
        <taxon>Clostridia</taxon>
        <taxon>Lachnospirales</taxon>
        <taxon>Lachnospiraceae</taxon>
        <taxon>Blautia</taxon>
    </lineage>
</organism>
<comment type="similarity">
    <text evidence="7">Belongs to the binding-protein-dependent transport system permease family.</text>
</comment>
<feature type="transmembrane region" description="Helical" evidence="7">
    <location>
        <begin position="115"/>
        <end position="132"/>
    </location>
</feature>
<evidence type="ECO:0000256" key="2">
    <source>
        <dbReference type="ARBA" id="ARBA00022448"/>
    </source>
</evidence>
<keyword evidence="5 7" id="KW-1133">Transmembrane helix</keyword>
<comment type="subcellular location">
    <subcellularLocation>
        <location evidence="1 7">Cell membrane</location>
        <topology evidence="1 7">Multi-pass membrane protein</topology>
    </subcellularLocation>
</comment>
<evidence type="ECO:0000256" key="5">
    <source>
        <dbReference type="ARBA" id="ARBA00022989"/>
    </source>
</evidence>
<dbReference type="InterPro" id="IPR035906">
    <property type="entry name" value="MetI-like_sf"/>
</dbReference>
<evidence type="ECO:0000313" key="10">
    <source>
        <dbReference type="Proteomes" id="UP000593601"/>
    </source>
</evidence>
<feature type="transmembrane region" description="Helical" evidence="7">
    <location>
        <begin position="82"/>
        <end position="103"/>
    </location>
</feature>
<dbReference type="Proteomes" id="UP000593601">
    <property type="component" value="Chromosome"/>
</dbReference>
<accession>A0A7M2RGK6</accession>
<feature type="transmembrane region" description="Helical" evidence="7">
    <location>
        <begin position="268"/>
        <end position="287"/>
    </location>
</feature>
<dbReference type="PANTHER" id="PTHR30193:SF37">
    <property type="entry name" value="INNER MEMBRANE ABC TRANSPORTER PERMEASE PROTEIN YCJO"/>
    <property type="match status" value="1"/>
</dbReference>
<feature type="transmembrane region" description="Helical" evidence="7">
    <location>
        <begin position="20"/>
        <end position="40"/>
    </location>
</feature>
<keyword evidence="3" id="KW-1003">Cell membrane</keyword>
<dbReference type="GO" id="GO:0005886">
    <property type="term" value="C:plasma membrane"/>
    <property type="evidence" value="ECO:0007669"/>
    <property type="project" value="UniProtKB-SubCell"/>
</dbReference>
<dbReference type="KEGG" id="bliq:INP51_10710"/>
<keyword evidence="4 7" id="KW-0812">Transmembrane</keyword>
<evidence type="ECO:0000256" key="3">
    <source>
        <dbReference type="ARBA" id="ARBA00022475"/>
    </source>
</evidence>
<name>A0A7M2RGK6_9FIRM</name>
<dbReference type="CDD" id="cd06261">
    <property type="entry name" value="TM_PBP2"/>
    <property type="match status" value="1"/>
</dbReference>
<keyword evidence="10" id="KW-1185">Reference proteome</keyword>
<dbReference type="GO" id="GO:0055085">
    <property type="term" value="P:transmembrane transport"/>
    <property type="evidence" value="ECO:0007669"/>
    <property type="project" value="InterPro"/>
</dbReference>
<dbReference type="Gene3D" id="1.10.3720.10">
    <property type="entry name" value="MetI-like"/>
    <property type="match status" value="1"/>
</dbReference>
<dbReference type="RefSeq" id="WP_193734844.1">
    <property type="nucleotide sequence ID" value="NZ_CP063304.1"/>
</dbReference>
<protein>
    <submittedName>
        <fullName evidence="9">Sugar ABC transporter permease</fullName>
    </submittedName>
</protein>
<dbReference type="Pfam" id="PF00528">
    <property type="entry name" value="BPD_transp_1"/>
    <property type="match status" value="1"/>
</dbReference>